<evidence type="ECO:0000256" key="2">
    <source>
        <dbReference type="ARBA" id="ARBA00022737"/>
    </source>
</evidence>
<comment type="caution">
    <text evidence="4">The sequence shown here is derived from an EMBL/GenBank/DDBJ whole genome shotgun (WGS) entry which is preliminary data.</text>
</comment>
<dbReference type="InterPro" id="IPR036322">
    <property type="entry name" value="WD40_repeat_dom_sf"/>
</dbReference>
<dbReference type="AlphaFoldDB" id="A0A4C1VMS7"/>
<dbReference type="SMART" id="SM00320">
    <property type="entry name" value="WD40"/>
    <property type="match status" value="1"/>
</dbReference>
<reference evidence="4 5" key="1">
    <citation type="journal article" date="2019" name="Commun. Biol.">
        <title>The bagworm genome reveals a unique fibroin gene that provides high tensile strength.</title>
        <authorList>
            <person name="Kono N."/>
            <person name="Nakamura H."/>
            <person name="Ohtoshi R."/>
            <person name="Tomita M."/>
            <person name="Numata K."/>
            <person name="Arakawa K."/>
        </authorList>
    </citation>
    <scope>NUCLEOTIDE SEQUENCE [LARGE SCALE GENOMIC DNA]</scope>
</reference>
<evidence type="ECO:0000313" key="5">
    <source>
        <dbReference type="Proteomes" id="UP000299102"/>
    </source>
</evidence>
<evidence type="ECO:0000256" key="3">
    <source>
        <dbReference type="PROSITE-ProRule" id="PRU00221"/>
    </source>
</evidence>
<dbReference type="Gene3D" id="2.130.10.10">
    <property type="entry name" value="YVTN repeat-like/Quinoprotein amine dehydrogenase"/>
    <property type="match status" value="1"/>
</dbReference>
<keyword evidence="2" id="KW-0677">Repeat</keyword>
<dbReference type="SUPFAM" id="SSF50978">
    <property type="entry name" value="WD40 repeat-like"/>
    <property type="match status" value="1"/>
</dbReference>
<dbReference type="InterPro" id="IPR001680">
    <property type="entry name" value="WD40_rpt"/>
</dbReference>
<feature type="repeat" description="WD" evidence="3">
    <location>
        <begin position="49"/>
        <end position="81"/>
    </location>
</feature>
<organism evidence="4 5">
    <name type="scientific">Eumeta variegata</name>
    <name type="common">Bagworm moth</name>
    <name type="synonym">Eumeta japonica</name>
    <dbReference type="NCBI Taxonomy" id="151549"/>
    <lineage>
        <taxon>Eukaryota</taxon>
        <taxon>Metazoa</taxon>
        <taxon>Ecdysozoa</taxon>
        <taxon>Arthropoda</taxon>
        <taxon>Hexapoda</taxon>
        <taxon>Insecta</taxon>
        <taxon>Pterygota</taxon>
        <taxon>Neoptera</taxon>
        <taxon>Endopterygota</taxon>
        <taxon>Lepidoptera</taxon>
        <taxon>Glossata</taxon>
        <taxon>Ditrysia</taxon>
        <taxon>Tineoidea</taxon>
        <taxon>Psychidae</taxon>
        <taxon>Oiketicinae</taxon>
        <taxon>Eumeta</taxon>
    </lineage>
</organism>
<keyword evidence="5" id="KW-1185">Reference proteome</keyword>
<sequence length="130" mass="14723">MGRRAEGEWGGSSPALAAARERGDVDRHFQKKLLVTRSLIDRLGLEKELHGHTGCVNCLEWNLDGSILASASDDLHVMLWDPFRYKQLHNIVTGHSGNIFSVKFQPFLLYLLESHWLLAVEIRINGFAQQ</sequence>
<dbReference type="PANTHER" id="PTHR15574:SF40">
    <property type="entry name" value="WD AND TETRATRICOPEPTIDE REPEATS PROTEIN 1"/>
    <property type="match status" value="1"/>
</dbReference>
<dbReference type="PROSITE" id="PS50294">
    <property type="entry name" value="WD_REPEATS_REGION"/>
    <property type="match status" value="1"/>
</dbReference>
<dbReference type="EMBL" id="BGZK01000369">
    <property type="protein sequence ID" value="GBP39657.1"/>
    <property type="molecule type" value="Genomic_DNA"/>
</dbReference>
<keyword evidence="1 3" id="KW-0853">WD repeat</keyword>
<dbReference type="Proteomes" id="UP000299102">
    <property type="component" value="Unassembled WGS sequence"/>
</dbReference>
<dbReference type="PROSITE" id="PS50082">
    <property type="entry name" value="WD_REPEATS_2"/>
    <property type="match status" value="1"/>
</dbReference>
<name>A0A4C1VMS7_EUMVA</name>
<protein>
    <submittedName>
        <fullName evidence="4">WD and tetratricopeptide repeats protein 1</fullName>
    </submittedName>
</protein>
<dbReference type="GO" id="GO:0080008">
    <property type="term" value="C:Cul4-RING E3 ubiquitin ligase complex"/>
    <property type="evidence" value="ECO:0007669"/>
    <property type="project" value="TreeGrafter"/>
</dbReference>
<evidence type="ECO:0000313" key="4">
    <source>
        <dbReference type="EMBL" id="GBP39657.1"/>
    </source>
</evidence>
<accession>A0A4C1VMS7</accession>
<dbReference type="Pfam" id="PF00400">
    <property type="entry name" value="WD40"/>
    <property type="match status" value="1"/>
</dbReference>
<proteinExistence type="predicted"/>
<gene>
    <name evidence="4" type="primary">Wdtc1</name>
    <name evidence="4" type="ORF">EVAR_25481_1</name>
</gene>
<dbReference type="OrthoDB" id="4869960at2759"/>
<evidence type="ECO:0000256" key="1">
    <source>
        <dbReference type="ARBA" id="ARBA00022574"/>
    </source>
</evidence>
<dbReference type="STRING" id="151549.A0A4C1VMS7"/>
<dbReference type="InterPro" id="IPR045151">
    <property type="entry name" value="DCAF8"/>
</dbReference>
<dbReference type="GO" id="GO:0005737">
    <property type="term" value="C:cytoplasm"/>
    <property type="evidence" value="ECO:0007669"/>
    <property type="project" value="TreeGrafter"/>
</dbReference>
<dbReference type="InterPro" id="IPR015943">
    <property type="entry name" value="WD40/YVTN_repeat-like_dom_sf"/>
</dbReference>
<dbReference type="PANTHER" id="PTHR15574">
    <property type="entry name" value="WD REPEAT DOMAIN-CONTAINING FAMILY"/>
    <property type="match status" value="1"/>
</dbReference>
<dbReference type="GO" id="GO:0045717">
    <property type="term" value="P:negative regulation of fatty acid biosynthetic process"/>
    <property type="evidence" value="ECO:0007669"/>
    <property type="project" value="TreeGrafter"/>
</dbReference>